<keyword evidence="13" id="KW-1185">Reference proteome</keyword>
<dbReference type="SMART" id="SM00283">
    <property type="entry name" value="MA"/>
    <property type="match status" value="1"/>
</dbReference>
<dbReference type="SUPFAM" id="SSF58104">
    <property type="entry name" value="Methyl-accepting chemotaxis protein (MCP) signaling domain"/>
    <property type="match status" value="1"/>
</dbReference>
<keyword evidence="7" id="KW-0812">Transmembrane</keyword>
<comment type="subcellular location">
    <subcellularLocation>
        <location evidence="1">Cell inner membrane</location>
        <topology evidence="1">Multi-pass membrane protein</topology>
    </subcellularLocation>
</comment>
<keyword evidence="7" id="KW-1133">Transmembrane helix</keyword>
<evidence type="ECO:0000259" key="11">
    <source>
        <dbReference type="PROSITE" id="PS51753"/>
    </source>
</evidence>
<dbReference type="Pfam" id="PF00672">
    <property type="entry name" value="HAMP"/>
    <property type="match status" value="1"/>
</dbReference>
<keyword evidence="3 5" id="KW-0807">Transducer</keyword>
<dbReference type="SMART" id="SM00304">
    <property type="entry name" value="HAMP"/>
    <property type="match status" value="1"/>
</dbReference>
<feature type="transmembrane region" description="Helical" evidence="7">
    <location>
        <begin position="307"/>
        <end position="327"/>
    </location>
</feature>
<feature type="region of interest" description="Disordered" evidence="6">
    <location>
        <begin position="430"/>
        <end position="452"/>
    </location>
</feature>
<keyword evidence="2" id="KW-0997">Cell inner membrane</keyword>
<proteinExistence type="inferred from homology"/>
<keyword evidence="7" id="KW-0472">Membrane</keyword>
<evidence type="ECO:0000259" key="10">
    <source>
        <dbReference type="PROSITE" id="PS50885"/>
    </source>
</evidence>
<evidence type="ECO:0000256" key="2">
    <source>
        <dbReference type="ARBA" id="ARBA00022519"/>
    </source>
</evidence>
<dbReference type="RefSeq" id="WP_382420795.1">
    <property type="nucleotide sequence ID" value="NZ_JBHSCW010000001.1"/>
</dbReference>
<keyword evidence="2" id="KW-1003">Cell membrane</keyword>
<dbReference type="InterPro" id="IPR003660">
    <property type="entry name" value="HAMP_dom"/>
</dbReference>
<comment type="similarity">
    <text evidence="4">Belongs to the methyl-accepting chemotaxis (MCP) protein family.</text>
</comment>
<evidence type="ECO:0000256" key="1">
    <source>
        <dbReference type="ARBA" id="ARBA00004429"/>
    </source>
</evidence>
<gene>
    <name evidence="12" type="ORF">ACFOW6_02755</name>
</gene>
<dbReference type="PROSITE" id="PS50885">
    <property type="entry name" value="HAMP"/>
    <property type="match status" value="1"/>
</dbReference>
<sequence>MSEKTASRSGFFANLKIGTKIFTGFTIVLVLMAALGAISFLSSKRGSDSLEAYSQQGEIAELTAEAQSDLVRARLAVTSFMNSGETTDVEAFRAADQKVQEDFEAAQGSMQTEANQEKVQQILSNQRSYSDLFEYFVSLRKQRDSIIAATLNTLGAQARASITELQEEEVAGENLRNIGIIAGVNNDFQMLRTVAARYLQGEDTADRDEVLELLPDLRDRLGTLAESTLVQGQPERIESTISMLQGYENGFSRLAETLDRINEQFAEMTALGEENMALATDISDMAKAEQVQVAEAAEAQSTLAEQLSLALTVGAVILGLIVAWLIARVITRPVKAMTGTMDTLAEGDLSVEIPAIGQRDEIGQMAGSVQVFKDNLIRNKEMEAEAEAQQQRAEEEKQQAMNAMADRFEETVGQMVQAIGSMANELEAAAQTMTSSAEETNSQAASVSASSVQASSNVQTVATAAEEMAASIREISQQVSTSAKTADSAVEDADRTSETVNVLAGSAEKIGDVVKLIQDIAEQTNLLALNATIEAARAGEAGKGFAVVASEVKNLANQTAKATEEISQQISEMQGVTSETVEAIGKISARIRESQEIASTIAASMEEQDAATGEITRNVQQAAEGTNEVSSAIEQVSQAAAEGGSAAEQVLSSARQLGETAGQLQKGVDDFLKNVRAA</sequence>
<dbReference type="Pfam" id="PF00015">
    <property type="entry name" value="MCPsignal"/>
    <property type="match status" value="1"/>
</dbReference>
<comment type="caution">
    <text evidence="12">The sequence shown here is derived from an EMBL/GenBank/DDBJ whole genome shotgun (WGS) entry which is preliminary data.</text>
</comment>
<dbReference type="Proteomes" id="UP001595799">
    <property type="component" value="Unassembled WGS sequence"/>
</dbReference>
<feature type="domain" description="Methyl-accepting transducer" evidence="8">
    <location>
        <begin position="422"/>
        <end position="651"/>
    </location>
</feature>
<dbReference type="Gene3D" id="6.10.340.10">
    <property type="match status" value="1"/>
</dbReference>
<dbReference type="EMBL" id="JBHSCW010000001">
    <property type="protein sequence ID" value="MFC4350459.1"/>
    <property type="molecule type" value="Genomic_DNA"/>
</dbReference>
<evidence type="ECO:0000256" key="4">
    <source>
        <dbReference type="ARBA" id="ARBA00029447"/>
    </source>
</evidence>
<dbReference type="PANTHER" id="PTHR32089:SF112">
    <property type="entry name" value="LYSOZYME-LIKE PROTEIN-RELATED"/>
    <property type="match status" value="1"/>
</dbReference>
<dbReference type="Gene3D" id="1.10.287.950">
    <property type="entry name" value="Methyl-accepting chemotaxis protein"/>
    <property type="match status" value="1"/>
</dbReference>
<evidence type="ECO:0000313" key="13">
    <source>
        <dbReference type="Proteomes" id="UP001595799"/>
    </source>
</evidence>
<dbReference type="PANTHER" id="PTHR32089">
    <property type="entry name" value="METHYL-ACCEPTING CHEMOTAXIS PROTEIN MCPB"/>
    <property type="match status" value="1"/>
</dbReference>
<evidence type="ECO:0000256" key="7">
    <source>
        <dbReference type="SAM" id="Phobius"/>
    </source>
</evidence>
<name>A0ABV8UHJ6_9PROT</name>
<evidence type="ECO:0000256" key="3">
    <source>
        <dbReference type="ARBA" id="ARBA00023224"/>
    </source>
</evidence>
<dbReference type="PROSITE" id="PS50111">
    <property type="entry name" value="CHEMOTAXIS_TRANSDUC_2"/>
    <property type="match status" value="1"/>
</dbReference>
<dbReference type="InterPro" id="IPR024478">
    <property type="entry name" value="HlyB_4HB_MCP"/>
</dbReference>
<dbReference type="InterPro" id="IPR000727">
    <property type="entry name" value="T_SNARE_dom"/>
</dbReference>
<feature type="compositionally biased region" description="Low complexity" evidence="6">
    <location>
        <begin position="440"/>
        <end position="452"/>
    </location>
</feature>
<reference evidence="13" key="1">
    <citation type="journal article" date="2019" name="Int. J. Syst. Evol. Microbiol.">
        <title>The Global Catalogue of Microorganisms (GCM) 10K type strain sequencing project: providing services to taxonomists for standard genome sequencing and annotation.</title>
        <authorList>
            <consortium name="The Broad Institute Genomics Platform"/>
            <consortium name="The Broad Institute Genome Sequencing Center for Infectious Disease"/>
            <person name="Wu L."/>
            <person name="Ma J."/>
        </authorList>
    </citation>
    <scope>NUCLEOTIDE SEQUENCE [LARGE SCALE GENOMIC DNA]</scope>
    <source>
        <strain evidence="13">CECT 8472</strain>
    </source>
</reference>
<feature type="domain" description="T-SNARE coiled-coil homology" evidence="9">
    <location>
        <begin position="574"/>
        <end position="636"/>
    </location>
</feature>
<evidence type="ECO:0000313" key="12">
    <source>
        <dbReference type="EMBL" id="MFC4350459.1"/>
    </source>
</evidence>
<dbReference type="PROSITE" id="PS50192">
    <property type="entry name" value="T_SNARE"/>
    <property type="match status" value="1"/>
</dbReference>
<feature type="transmembrane region" description="Helical" evidence="7">
    <location>
        <begin position="21"/>
        <end position="41"/>
    </location>
</feature>
<protein>
    <submittedName>
        <fullName evidence="12">Methyl-accepting chemotaxis protein</fullName>
    </submittedName>
</protein>
<dbReference type="InterPro" id="IPR004089">
    <property type="entry name" value="MCPsignal_dom"/>
</dbReference>
<feature type="domain" description="HBM" evidence="11">
    <location>
        <begin position="55"/>
        <end position="294"/>
    </location>
</feature>
<dbReference type="InterPro" id="IPR032255">
    <property type="entry name" value="HBM"/>
</dbReference>
<evidence type="ECO:0000256" key="5">
    <source>
        <dbReference type="PROSITE-ProRule" id="PRU00284"/>
    </source>
</evidence>
<dbReference type="Pfam" id="PF12729">
    <property type="entry name" value="4HB_MCP_1"/>
    <property type="match status" value="1"/>
</dbReference>
<evidence type="ECO:0000256" key="6">
    <source>
        <dbReference type="SAM" id="MobiDB-lite"/>
    </source>
</evidence>
<dbReference type="CDD" id="cd06225">
    <property type="entry name" value="HAMP"/>
    <property type="match status" value="1"/>
</dbReference>
<evidence type="ECO:0000259" key="9">
    <source>
        <dbReference type="PROSITE" id="PS50192"/>
    </source>
</evidence>
<organism evidence="12 13">
    <name type="scientific">Fodinicurvata halophila</name>
    <dbReference type="NCBI Taxonomy" id="1419723"/>
    <lineage>
        <taxon>Bacteria</taxon>
        <taxon>Pseudomonadati</taxon>
        <taxon>Pseudomonadota</taxon>
        <taxon>Alphaproteobacteria</taxon>
        <taxon>Rhodospirillales</taxon>
        <taxon>Rhodovibrionaceae</taxon>
        <taxon>Fodinicurvata</taxon>
    </lineage>
</organism>
<dbReference type="SMART" id="SM01358">
    <property type="entry name" value="HBM"/>
    <property type="match status" value="1"/>
</dbReference>
<evidence type="ECO:0000259" key="8">
    <source>
        <dbReference type="PROSITE" id="PS50111"/>
    </source>
</evidence>
<accession>A0ABV8UHJ6</accession>
<dbReference type="PROSITE" id="PS51753">
    <property type="entry name" value="HBM"/>
    <property type="match status" value="1"/>
</dbReference>
<feature type="domain" description="HAMP" evidence="10">
    <location>
        <begin position="328"/>
        <end position="381"/>
    </location>
</feature>